<feature type="non-terminal residue" evidence="2">
    <location>
        <position position="35"/>
    </location>
</feature>
<protein>
    <submittedName>
        <fullName evidence="2">U4/U6 small nuclear ribonucleoprotein Prp31-like</fullName>
    </submittedName>
</protein>
<dbReference type="Proteomes" id="UP000265520">
    <property type="component" value="Unassembled WGS sequence"/>
</dbReference>
<sequence>MNYIAPTVSAAVRSVVAAKLMGTAGGLSALANMPA</sequence>
<dbReference type="Pfam" id="PF01798">
    <property type="entry name" value="Nop"/>
    <property type="match status" value="1"/>
</dbReference>
<keyword evidence="2" id="KW-0687">Ribonucleoprotein</keyword>
<dbReference type="InterPro" id="IPR002687">
    <property type="entry name" value="Nop_dom"/>
</dbReference>
<dbReference type="Gene3D" id="1.10.246.90">
    <property type="entry name" value="Nop domain"/>
    <property type="match status" value="1"/>
</dbReference>
<dbReference type="InterPro" id="IPR042239">
    <property type="entry name" value="Nop_C"/>
</dbReference>
<dbReference type="AlphaFoldDB" id="A0A392NRX1"/>
<reference evidence="2 3" key="1">
    <citation type="journal article" date="2018" name="Front. Plant Sci.">
        <title>Red Clover (Trifolium pratense) and Zigzag Clover (T. medium) - A Picture of Genomic Similarities and Differences.</title>
        <authorList>
            <person name="Dluhosova J."/>
            <person name="Istvanek J."/>
            <person name="Nedelnik J."/>
            <person name="Repkova J."/>
        </authorList>
    </citation>
    <scope>NUCLEOTIDE SEQUENCE [LARGE SCALE GENOMIC DNA]</scope>
    <source>
        <strain evidence="3">cv. 10/8</strain>
        <tissue evidence="2">Leaf</tissue>
    </source>
</reference>
<evidence type="ECO:0000313" key="2">
    <source>
        <dbReference type="EMBL" id="MCI02628.1"/>
    </source>
</evidence>
<dbReference type="InterPro" id="IPR036070">
    <property type="entry name" value="Nop_dom_sf"/>
</dbReference>
<comment type="caution">
    <text evidence="2">The sequence shown here is derived from an EMBL/GenBank/DDBJ whole genome shotgun (WGS) entry which is preliminary data.</text>
</comment>
<evidence type="ECO:0000313" key="3">
    <source>
        <dbReference type="Proteomes" id="UP000265520"/>
    </source>
</evidence>
<feature type="domain" description="Nop" evidence="1">
    <location>
        <begin position="4"/>
        <end position="35"/>
    </location>
</feature>
<accession>A0A392NRX1</accession>
<dbReference type="EMBL" id="LXQA010049703">
    <property type="protein sequence ID" value="MCI02628.1"/>
    <property type="molecule type" value="Genomic_DNA"/>
</dbReference>
<dbReference type="PROSITE" id="PS51358">
    <property type="entry name" value="NOP"/>
    <property type="match status" value="1"/>
</dbReference>
<dbReference type="GO" id="GO:1990904">
    <property type="term" value="C:ribonucleoprotein complex"/>
    <property type="evidence" value="ECO:0007669"/>
    <property type="project" value="UniProtKB-KW"/>
</dbReference>
<organism evidence="2 3">
    <name type="scientific">Trifolium medium</name>
    <dbReference type="NCBI Taxonomy" id="97028"/>
    <lineage>
        <taxon>Eukaryota</taxon>
        <taxon>Viridiplantae</taxon>
        <taxon>Streptophyta</taxon>
        <taxon>Embryophyta</taxon>
        <taxon>Tracheophyta</taxon>
        <taxon>Spermatophyta</taxon>
        <taxon>Magnoliopsida</taxon>
        <taxon>eudicotyledons</taxon>
        <taxon>Gunneridae</taxon>
        <taxon>Pentapetalae</taxon>
        <taxon>rosids</taxon>
        <taxon>fabids</taxon>
        <taxon>Fabales</taxon>
        <taxon>Fabaceae</taxon>
        <taxon>Papilionoideae</taxon>
        <taxon>50 kb inversion clade</taxon>
        <taxon>NPAAA clade</taxon>
        <taxon>Hologalegina</taxon>
        <taxon>IRL clade</taxon>
        <taxon>Trifolieae</taxon>
        <taxon>Trifolium</taxon>
    </lineage>
</organism>
<keyword evidence="3" id="KW-1185">Reference proteome</keyword>
<dbReference type="SUPFAM" id="SSF89124">
    <property type="entry name" value="Nop domain"/>
    <property type="match status" value="1"/>
</dbReference>
<evidence type="ECO:0000259" key="1">
    <source>
        <dbReference type="PROSITE" id="PS51358"/>
    </source>
</evidence>
<proteinExistence type="predicted"/>
<name>A0A392NRX1_9FABA</name>